<organism evidence="2 3">
    <name type="scientific">Pyruvatibacter mobilis</name>
    <dbReference type="NCBI Taxonomy" id="1712261"/>
    <lineage>
        <taxon>Bacteria</taxon>
        <taxon>Pseudomonadati</taxon>
        <taxon>Pseudomonadota</taxon>
        <taxon>Alphaproteobacteria</taxon>
        <taxon>Hyphomicrobiales</taxon>
        <taxon>Parvibaculaceae</taxon>
        <taxon>Pyruvatibacter</taxon>
    </lineage>
</organism>
<keyword evidence="1" id="KW-0812">Transmembrane</keyword>
<name>A0A845QDJ8_9HYPH</name>
<proteinExistence type="predicted"/>
<evidence type="ECO:0000313" key="3">
    <source>
        <dbReference type="Proteomes" id="UP000470384"/>
    </source>
</evidence>
<dbReference type="AlphaFoldDB" id="A0A845QDJ8"/>
<feature type="transmembrane region" description="Helical" evidence="1">
    <location>
        <begin position="81"/>
        <end position="100"/>
    </location>
</feature>
<gene>
    <name evidence="2" type="ORF">GTQ45_11230</name>
</gene>
<reference evidence="2 3" key="1">
    <citation type="journal article" date="2016" name="Int. J. Syst. Evol. Microbiol.">
        <title>Pyruvatibacter mobilis gen. nov., sp. nov., a marine bacterium from the culture broth of Picochlorum sp. 122.</title>
        <authorList>
            <person name="Wang G."/>
            <person name="Tang M."/>
            <person name="Wu H."/>
            <person name="Dai S."/>
            <person name="Li T."/>
            <person name="Chen C."/>
            <person name="He H."/>
            <person name="Fan J."/>
            <person name="Xiang W."/>
            <person name="Li X."/>
        </authorList>
    </citation>
    <scope>NUCLEOTIDE SEQUENCE [LARGE SCALE GENOMIC DNA]</scope>
    <source>
        <strain evidence="2 3">GYP-11</strain>
    </source>
</reference>
<protein>
    <submittedName>
        <fullName evidence="2">Uncharacterized protein</fullName>
    </submittedName>
</protein>
<evidence type="ECO:0000256" key="1">
    <source>
        <dbReference type="SAM" id="Phobius"/>
    </source>
</evidence>
<dbReference type="GeneID" id="300655455"/>
<keyword evidence="1" id="KW-0472">Membrane</keyword>
<dbReference type="EMBL" id="WXYQ01000007">
    <property type="protein sequence ID" value="NBG96306.1"/>
    <property type="molecule type" value="Genomic_DNA"/>
</dbReference>
<dbReference type="Proteomes" id="UP000470384">
    <property type="component" value="Unassembled WGS sequence"/>
</dbReference>
<keyword evidence="3" id="KW-1185">Reference proteome</keyword>
<comment type="caution">
    <text evidence="2">The sequence shown here is derived from an EMBL/GenBank/DDBJ whole genome shotgun (WGS) entry which is preliminary data.</text>
</comment>
<accession>A0A845QDJ8</accession>
<dbReference type="RefSeq" id="WP_160588399.1">
    <property type="nucleotide sequence ID" value="NZ_BMHN01000001.1"/>
</dbReference>
<evidence type="ECO:0000313" key="2">
    <source>
        <dbReference type="EMBL" id="NBG96306.1"/>
    </source>
</evidence>
<keyword evidence="1" id="KW-1133">Transmembrane helix</keyword>
<sequence>MTFTDVGLCLDIYGVLVLGLAIGFSSDQHIEALSGTYFDSNSYFARELILQRIDTKLGILLLAAGFSAQIVGVHYREFEFNTDAAIGFVIMVGLALTGYFRDLRQEIGSRRCNRFYAEIRRKREEESQQADGV</sequence>